<evidence type="ECO:0008006" key="4">
    <source>
        <dbReference type="Google" id="ProtNLM"/>
    </source>
</evidence>
<dbReference type="AlphaFoldDB" id="A0A3P1SIW7"/>
<evidence type="ECO:0000313" key="2">
    <source>
        <dbReference type="EMBL" id="RRC96996.1"/>
    </source>
</evidence>
<evidence type="ECO:0000313" key="3">
    <source>
        <dbReference type="Proteomes" id="UP000267535"/>
    </source>
</evidence>
<evidence type="ECO:0000256" key="1">
    <source>
        <dbReference type="SAM" id="Phobius"/>
    </source>
</evidence>
<reference evidence="2 3" key="1">
    <citation type="submission" date="2018-11" db="EMBL/GenBank/DDBJ databases">
        <title>The draft genome sequence of Amphritea balenae JAMM 1525T.</title>
        <authorList>
            <person name="Fang Z."/>
            <person name="Zhang Y."/>
            <person name="Han X."/>
        </authorList>
    </citation>
    <scope>NUCLEOTIDE SEQUENCE [LARGE SCALE GENOMIC DNA]</scope>
    <source>
        <strain evidence="2 3">JAMM 1525</strain>
    </source>
</reference>
<name>A0A3P1SIW7_9GAMM</name>
<keyword evidence="3" id="KW-1185">Reference proteome</keyword>
<accession>A0A3P1SIW7</accession>
<comment type="caution">
    <text evidence="2">The sequence shown here is derived from an EMBL/GenBank/DDBJ whole genome shotgun (WGS) entry which is preliminary data.</text>
</comment>
<protein>
    <recommendedName>
        <fullName evidence="4">Thioredoxin domain-containing protein</fullName>
    </recommendedName>
</protein>
<dbReference type="OrthoDB" id="9785445at2"/>
<keyword evidence="1" id="KW-1133">Transmembrane helix</keyword>
<sequence length="162" mass="18082">MIIGETINIPPPKRGVPGVVFWLIWGAALIPLLVASIAFLSGWRPVDQINSGHLYDSGLRIEEVSALQEVDLVPGKWQLILLVNAQCDQQCETWKKLLPNVHLSLGRERQRVSYQQFETEEVSNGLAVVDPLGFMVIKYGLEQSPQSVLKDLKRLLKVSKVG</sequence>
<proteinExistence type="predicted"/>
<gene>
    <name evidence="2" type="ORF">EHS89_19865</name>
</gene>
<feature type="transmembrane region" description="Helical" evidence="1">
    <location>
        <begin position="20"/>
        <end position="40"/>
    </location>
</feature>
<keyword evidence="1" id="KW-0472">Membrane</keyword>
<keyword evidence="1" id="KW-0812">Transmembrane</keyword>
<dbReference type="RefSeq" id="WP_124927920.1">
    <property type="nucleotide sequence ID" value="NZ_BMOH01000010.1"/>
</dbReference>
<organism evidence="2 3">
    <name type="scientific">Amphritea balenae</name>
    <dbReference type="NCBI Taxonomy" id="452629"/>
    <lineage>
        <taxon>Bacteria</taxon>
        <taxon>Pseudomonadati</taxon>
        <taxon>Pseudomonadota</taxon>
        <taxon>Gammaproteobacteria</taxon>
        <taxon>Oceanospirillales</taxon>
        <taxon>Oceanospirillaceae</taxon>
        <taxon>Amphritea</taxon>
    </lineage>
</organism>
<dbReference type="Proteomes" id="UP000267535">
    <property type="component" value="Unassembled WGS sequence"/>
</dbReference>
<dbReference type="EMBL" id="RQXV01000015">
    <property type="protein sequence ID" value="RRC96996.1"/>
    <property type="molecule type" value="Genomic_DNA"/>
</dbReference>